<dbReference type="PANTHER" id="PTHR47926">
    <property type="entry name" value="PENTATRICOPEPTIDE REPEAT-CONTAINING PROTEIN"/>
    <property type="match status" value="1"/>
</dbReference>
<evidence type="ECO:0000313" key="4">
    <source>
        <dbReference type="EMBL" id="GFY98306.1"/>
    </source>
</evidence>
<dbReference type="OrthoDB" id="185373at2759"/>
<dbReference type="EMBL" id="BJWL01000012">
    <property type="protein sequence ID" value="GFY98306.1"/>
    <property type="molecule type" value="Genomic_DNA"/>
</dbReference>
<dbReference type="InterPro" id="IPR011990">
    <property type="entry name" value="TPR-like_helical_dom_sf"/>
</dbReference>
<keyword evidence="1" id="KW-0677">Repeat</keyword>
<feature type="region of interest" description="Disordered" evidence="3">
    <location>
        <begin position="52"/>
        <end position="85"/>
    </location>
</feature>
<keyword evidence="5" id="KW-1185">Reference proteome</keyword>
<dbReference type="Gene3D" id="1.25.40.10">
    <property type="entry name" value="Tetratricopeptide repeat domain"/>
    <property type="match status" value="2"/>
</dbReference>
<dbReference type="NCBIfam" id="TIGR00756">
    <property type="entry name" value="PPR"/>
    <property type="match status" value="2"/>
</dbReference>
<organism evidence="4 5">
    <name type="scientific">Actinidia rufa</name>
    <dbReference type="NCBI Taxonomy" id="165716"/>
    <lineage>
        <taxon>Eukaryota</taxon>
        <taxon>Viridiplantae</taxon>
        <taxon>Streptophyta</taxon>
        <taxon>Embryophyta</taxon>
        <taxon>Tracheophyta</taxon>
        <taxon>Spermatophyta</taxon>
        <taxon>Magnoliopsida</taxon>
        <taxon>eudicotyledons</taxon>
        <taxon>Gunneridae</taxon>
        <taxon>Pentapetalae</taxon>
        <taxon>asterids</taxon>
        <taxon>Ericales</taxon>
        <taxon>Actinidiaceae</taxon>
        <taxon>Actinidia</taxon>
    </lineage>
</organism>
<feature type="repeat" description="PPR" evidence="2">
    <location>
        <begin position="136"/>
        <end position="170"/>
    </location>
</feature>
<dbReference type="InterPro" id="IPR002885">
    <property type="entry name" value="PPR_rpt"/>
</dbReference>
<dbReference type="InterPro" id="IPR046960">
    <property type="entry name" value="PPR_At4g14850-like_plant"/>
</dbReference>
<dbReference type="GO" id="GO:0003723">
    <property type="term" value="F:RNA binding"/>
    <property type="evidence" value="ECO:0007669"/>
    <property type="project" value="InterPro"/>
</dbReference>
<evidence type="ECO:0000313" key="5">
    <source>
        <dbReference type="Proteomes" id="UP000585474"/>
    </source>
</evidence>
<feature type="repeat" description="PPR" evidence="2">
    <location>
        <begin position="282"/>
        <end position="312"/>
    </location>
</feature>
<dbReference type="PANTHER" id="PTHR47926:SF489">
    <property type="entry name" value="PENTATRICOPEPTIDE REPEAT-CONTAINING PROTEIN"/>
    <property type="match status" value="1"/>
</dbReference>
<dbReference type="AlphaFoldDB" id="A0A7J0FIN3"/>
<evidence type="ECO:0000256" key="2">
    <source>
        <dbReference type="PROSITE-ProRule" id="PRU00708"/>
    </source>
</evidence>
<dbReference type="Pfam" id="PF13041">
    <property type="entry name" value="PPR_2"/>
    <property type="match status" value="1"/>
</dbReference>
<sequence length="416" mass="47211">MIFQHLSLFLNTIPAITFQIRYIPQPLLSASYNHLLPPLAHHCRCLSSFSRASTPPQNVQIHRRIQTNPVPDLQGRSPPKPRRPQQAHGLLYRLIHWKLALRRENLQFHGRSIFVVYNVISRPSRSTVFDEMPEGDSVSWNVLISGYVTCNRFEDAIDVFQRMQWESNAKPNEATFVSTLSACTALKILKLARQILDAMPMKNVICWTSMVSGYVNCGRLDEAREFNCVDEAVALFREMQSERIKPDKFTVVALLTGGSQLGALEQGKWIHGYIEENRIAIDVVVGTALIDMYSKCGCIDKSLEIFRRLKEKYKNDGIMDFNYLRASHEWAEHQSTGFILRNETMSHDCLYRVITGFLCSQPTLFRIQVGNYNHLVKACLPYAFAIRSGVGARNNIPSHGSIIAVKLDNEEGPIGG</sequence>
<reference evidence="4 5" key="1">
    <citation type="submission" date="2019-07" db="EMBL/GenBank/DDBJ databases">
        <title>De Novo Assembly of kiwifruit Actinidia rufa.</title>
        <authorList>
            <person name="Sugita-Konishi S."/>
            <person name="Sato K."/>
            <person name="Mori E."/>
            <person name="Abe Y."/>
            <person name="Kisaki G."/>
            <person name="Hamano K."/>
            <person name="Suezawa K."/>
            <person name="Otani M."/>
            <person name="Fukuda T."/>
            <person name="Manabe T."/>
            <person name="Gomi K."/>
            <person name="Tabuchi M."/>
            <person name="Akimitsu K."/>
            <person name="Kataoka I."/>
        </authorList>
    </citation>
    <scope>NUCLEOTIDE SEQUENCE [LARGE SCALE GENOMIC DNA]</scope>
    <source>
        <strain evidence="5">cv. Fuchu</strain>
    </source>
</reference>
<proteinExistence type="predicted"/>
<protein>
    <submittedName>
        <fullName evidence="4">Pentatricopeptide repeat (PPR-like) superfamily protein</fullName>
    </submittedName>
</protein>
<dbReference type="PROSITE" id="PS51375">
    <property type="entry name" value="PPR"/>
    <property type="match status" value="2"/>
</dbReference>
<dbReference type="Proteomes" id="UP000585474">
    <property type="component" value="Unassembled WGS sequence"/>
</dbReference>
<name>A0A7J0FIN3_9ERIC</name>
<dbReference type="GO" id="GO:0009451">
    <property type="term" value="P:RNA modification"/>
    <property type="evidence" value="ECO:0007669"/>
    <property type="project" value="InterPro"/>
</dbReference>
<comment type="caution">
    <text evidence="4">The sequence shown here is derived from an EMBL/GenBank/DDBJ whole genome shotgun (WGS) entry which is preliminary data.</text>
</comment>
<accession>A0A7J0FIN3</accession>
<evidence type="ECO:0000256" key="3">
    <source>
        <dbReference type="SAM" id="MobiDB-lite"/>
    </source>
</evidence>
<gene>
    <name evidence="4" type="ORF">Acr_12g0008470</name>
</gene>
<dbReference type="Pfam" id="PF01535">
    <property type="entry name" value="PPR"/>
    <property type="match status" value="3"/>
</dbReference>
<evidence type="ECO:0000256" key="1">
    <source>
        <dbReference type="ARBA" id="ARBA00022737"/>
    </source>
</evidence>